<dbReference type="Proteomes" id="UP000271889">
    <property type="component" value="Unassembled WGS sequence"/>
</dbReference>
<feature type="region of interest" description="Disordered" evidence="1">
    <location>
        <begin position="1"/>
        <end position="31"/>
    </location>
</feature>
<keyword evidence="3" id="KW-1185">Reference proteome</keyword>
<sequence>MDRDIRRTIENRTHQMGRLKIKYHQQSRKRK</sequence>
<dbReference type="AlphaFoldDB" id="A0A3P6SNW7"/>
<feature type="compositionally biased region" description="Basic and acidic residues" evidence="1">
    <location>
        <begin position="1"/>
        <end position="13"/>
    </location>
</feature>
<name>A0A3P6SNW7_CYLGO</name>
<organism evidence="2 3">
    <name type="scientific">Cylicostephanus goldi</name>
    <name type="common">Nematode worm</name>
    <dbReference type="NCBI Taxonomy" id="71465"/>
    <lineage>
        <taxon>Eukaryota</taxon>
        <taxon>Metazoa</taxon>
        <taxon>Ecdysozoa</taxon>
        <taxon>Nematoda</taxon>
        <taxon>Chromadorea</taxon>
        <taxon>Rhabditida</taxon>
        <taxon>Rhabditina</taxon>
        <taxon>Rhabditomorpha</taxon>
        <taxon>Strongyloidea</taxon>
        <taxon>Strongylidae</taxon>
        <taxon>Cylicostephanus</taxon>
    </lineage>
</organism>
<reference evidence="2 3" key="1">
    <citation type="submission" date="2018-11" db="EMBL/GenBank/DDBJ databases">
        <authorList>
            <consortium name="Pathogen Informatics"/>
        </authorList>
    </citation>
    <scope>NUCLEOTIDE SEQUENCE [LARGE SCALE GENOMIC DNA]</scope>
</reference>
<accession>A0A3P6SNW7</accession>
<evidence type="ECO:0000256" key="1">
    <source>
        <dbReference type="SAM" id="MobiDB-lite"/>
    </source>
</evidence>
<evidence type="ECO:0000313" key="2">
    <source>
        <dbReference type="EMBL" id="VDK77562.1"/>
    </source>
</evidence>
<protein>
    <submittedName>
        <fullName evidence="2">Uncharacterized protein</fullName>
    </submittedName>
</protein>
<evidence type="ECO:0000313" key="3">
    <source>
        <dbReference type="Proteomes" id="UP000271889"/>
    </source>
</evidence>
<gene>
    <name evidence="2" type="ORF">CGOC_LOCUS7361</name>
</gene>
<feature type="compositionally biased region" description="Basic residues" evidence="1">
    <location>
        <begin position="15"/>
        <end position="31"/>
    </location>
</feature>
<dbReference type="EMBL" id="UYRV01025484">
    <property type="protein sequence ID" value="VDK77562.1"/>
    <property type="molecule type" value="Genomic_DNA"/>
</dbReference>
<proteinExistence type="predicted"/>